<dbReference type="AlphaFoldDB" id="A0A7W6E838"/>
<proteinExistence type="predicted"/>
<dbReference type="RefSeq" id="WP_183197166.1">
    <property type="nucleotide sequence ID" value="NZ_JACIEK010000001.1"/>
</dbReference>
<evidence type="ECO:0000313" key="3">
    <source>
        <dbReference type="EMBL" id="MBB3996486.1"/>
    </source>
</evidence>
<protein>
    <submittedName>
        <fullName evidence="3">Diadenosine tetraphosphate (Ap4A) HIT family hydrolase</fullName>
    </submittedName>
</protein>
<sequence>MQDISNPDAAFTLDPRLQADTFPVADLGLCRVLLMNDARWPWLILVPRRPGIVEIFDLGADDRHRLADESARVAATLKSLVSAEKTNVATLGNVVRAFHLHVVARSAGDPGWPGPVWGFGARLPYDEPAAEARLRSLRESLR</sequence>
<dbReference type="InterPro" id="IPR011146">
    <property type="entry name" value="HIT-like"/>
</dbReference>
<name>A0A7W6E838_9HYPH</name>
<dbReference type="GO" id="GO:0016787">
    <property type="term" value="F:hydrolase activity"/>
    <property type="evidence" value="ECO:0007669"/>
    <property type="project" value="UniProtKB-KW"/>
</dbReference>
<feature type="domain" description="HIT" evidence="2">
    <location>
        <begin position="43"/>
        <end position="112"/>
    </location>
</feature>
<keyword evidence="3" id="KW-0378">Hydrolase</keyword>
<gene>
    <name evidence="3" type="ORF">GGR04_000307</name>
</gene>
<organism evidence="3 4">
    <name type="scientific">Aureimonas pseudogalii</name>
    <dbReference type="NCBI Taxonomy" id="1744844"/>
    <lineage>
        <taxon>Bacteria</taxon>
        <taxon>Pseudomonadati</taxon>
        <taxon>Pseudomonadota</taxon>
        <taxon>Alphaproteobacteria</taxon>
        <taxon>Hyphomicrobiales</taxon>
        <taxon>Aurantimonadaceae</taxon>
        <taxon>Aureimonas</taxon>
    </lineage>
</organism>
<dbReference type="SUPFAM" id="SSF54197">
    <property type="entry name" value="HIT-like"/>
    <property type="match status" value="1"/>
</dbReference>
<dbReference type="PROSITE" id="PS51084">
    <property type="entry name" value="HIT_2"/>
    <property type="match status" value="1"/>
</dbReference>
<dbReference type="Pfam" id="PF01230">
    <property type="entry name" value="HIT"/>
    <property type="match status" value="1"/>
</dbReference>
<evidence type="ECO:0000256" key="1">
    <source>
        <dbReference type="PROSITE-ProRule" id="PRU00464"/>
    </source>
</evidence>
<reference evidence="3 4" key="1">
    <citation type="submission" date="2020-08" db="EMBL/GenBank/DDBJ databases">
        <title>Genomic Encyclopedia of Type Strains, Phase IV (KMG-IV): sequencing the most valuable type-strain genomes for metagenomic binning, comparative biology and taxonomic classification.</title>
        <authorList>
            <person name="Goeker M."/>
        </authorList>
    </citation>
    <scope>NUCLEOTIDE SEQUENCE [LARGE SCALE GENOMIC DNA]</scope>
    <source>
        <strain evidence="3 4">DSM 102238</strain>
    </source>
</reference>
<dbReference type="Proteomes" id="UP000542776">
    <property type="component" value="Unassembled WGS sequence"/>
</dbReference>
<dbReference type="InterPro" id="IPR036265">
    <property type="entry name" value="HIT-like_sf"/>
</dbReference>
<keyword evidence="4" id="KW-1185">Reference proteome</keyword>
<dbReference type="Gene3D" id="3.30.428.10">
    <property type="entry name" value="HIT-like"/>
    <property type="match status" value="1"/>
</dbReference>
<comment type="caution">
    <text evidence="1">Lacks conserved residue(s) required for the propagation of feature annotation.</text>
</comment>
<evidence type="ECO:0000313" key="4">
    <source>
        <dbReference type="Proteomes" id="UP000542776"/>
    </source>
</evidence>
<accession>A0A7W6E838</accession>
<comment type="caution">
    <text evidence="3">The sequence shown here is derived from an EMBL/GenBank/DDBJ whole genome shotgun (WGS) entry which is preliminary data.</text>
</comment>
<evidence type="ECO:0000259" key="2">
    <source>
        <dbReference type="PROSITE" id="PS51084"/>
    </source>
</evidence>
<dbReference type="InterPro" id="IPR026026">
    <property type="entry name" value="HIT_Hint"/>
</dbReference>
<dbReference type="PIRSF" id="PIRSF000714">
    <property type="entry name" value="HIT"/>
    <property type="match status" value="1"/>
</dbReference>
<dbReference type="EMBL" id="JACIEK010000001">
    <property type="protein sequence ID" value="MBB3996486.1"/>
    <property type="molecule type" value="Genomic_DNA"/>
</dbReference>